<reference evidence="2" key="1">
    <citation type="submission" date="2018-04" db="EMBL/GenBank/DDBJ databases">
        <title>Whole genome sequencing of Hypsizygus marmoreus.</title>
        <authorList>
            <person name="Choi I.-G."/>
            <person name="Min B."/>
            <person name="Kim J.-G."/>
            <person name="Kim S."/>
            <person name="Oh Y.-L."/>
            <person name="Kong W.-S."/>
            <person name="Park H."/>
            <person name="Jeong J."/>
            <person name="Song E.-S."/>
        </authorList>
    </citation>
    <scope>NUCLEOTIDE SEQUENCE [LARGE SCALE GENOMIC DNA]</scope>
    <source>
        <strain evidence="2">51987-8</strain>
    </source>
</reference>
<dbReference type="AlphaFoldDB" id="A0A369JPV9"/>
<feature type="compositionally biased region" description="Basic and acidic residues" evidence="1">
    <location>
        <begin position="320"/>
        <end position="333"/>
    </location>
</feature>
<evidence type="ECO:0000313" key="3">
    <source>
        <dbReference type="Proteomes" id="UP000076154"/>
    </source>
</evidence>
<dbReference type="Proteomes" id="UP000076154">
    <property type="component" value="Unassembled WGS sequence"/>
</dbReference>
<dbReference type="InParanoid" id="A0A369JPV9"/>
<dbReference type="EMBL" id="LUEZ02000054">
    <property type="protein sequence ID" value="RDB21703.1"/>
    <property type="molecule type" value="Genomic_DNA"/>
</dbReference>
<feature type="region of interest" description="Disordered" evidence="1">
    <location>
        <begin position="123"/>
        <end position="142"/>
    </location>
</feature>
<evidence type="ECO:0000256" key="1">
    <source>
        <dbReference type="SAM" id="MobiDB-lite"/>
    </source>
</evidence>
<feature type="region of interest" description="Disordered" evidence="1">
    <location>
        <begin position="313"/>
        <end position="339"/>
    </location>
</feature>
<accession>A0A369JPV9</accession>
<keyword evidence="3" id="KW-1185">Reference proteome</keyword>
<proteinExistence type="predicted"/>
<sequence length="339" mass="37530">MTFSSCVLSLSSQYSSQLHPTPQVLECTAHDRESSSESPDTSIKSTHLPFDPRPLSPPALHVPCHLFTFIAKIRRFFSLVPFHTAELMKVNIIRVTRRSAYADLYLISHRCLASDVPVEKRPQMGIGNGGLETMTEPDSPRTRFPTRPDAFLTSTVPLPVTYVAAAPILLCDGAHNGDHRPKEVHIWACGDCCWCHKEDEDLMRDEDWRQGGREMKNRMEGGRRFDLGRSGRTKGGVGFGELAKLSRNPPERHPPSLGIALVLSRSLSLVSQLVDPHLDLNNNNAALNVQDSISASLYPHPSSHRTLRQVFTLSQPGGKGRGEDRCETVETRKGHGTAA</sequence>
<evidence type="ECO:0000313" key="2">
    <source>
        <dbReference type="EMBL" id="RDB21703.1"/>
    </source>
</evidence>
<feature type="region of interest" description="Disordered" evidence="1">
    <location>
        <begin position="29"/>
        <end position="50"/>
    </location>
</feature>
<protein>
    <submittedName>
        <fullName evidence="2">Uncharacterized protein</fullName>
    </submittedName>
</protein>
<comment type="caution">
    <text evidence="2">The sequence shown here is derived from an EMBL/GenBank/DDBJ whole genome shotgun (WGS) entry which is preliminary data.</text>
</comment>
<feature type="compositionally biased region" description="Polar residues" evidence="1">
    <location>
        <begin position="36"/>
        <end position="45"/>
    </location>
</feature>
<name>A0A369JPV9_HYPMA</name>
<gene>
    <name evidence="2" type="ORF">Hypma_011290</name>
</gene>
<organism evidence="2 3">
    <name type="scientific">Hypsizygus marmoreus</name>
    <name type="common">White beech mushroom</name>
    <name type="synonym">Agaricus marmoreus</name>
    <dbReference type="NCBI Taxonomy" id="39966"/>
    <lineage>
        <taxon>Eukaryota</taxon>
        <taxon>Fungi</taxon>
        <taxon>Dikarya</taxon>
        <taxon>Basidiomycota</taxon>
        <taxon>Agaricomycotina</taxon>
        <taxon>Agaricomycetes</taxon>
        <taxon>Agaricomycetidae</taxon>
        <taxon>Agaricales</taxon>
        <taxon>Tricholomatineae</taxon>
        <taxon>Lyophyllaceae</taxon>
        <taxon>Hypsizygus</taxon>
    </lineage>
</organism>